<protein>
    <submittedName>
        <fullName evidence="1">Uncharacterized protein</fullName>
    </submittedName>
</protein>
<evidence type="ECO:0000313" key="1">
    <source>
        <dbReference type="EMBL" id="MFC3937881.1"/>
    </source>
</evidence>
<gene>
    <name evidence="1" type="ORF">ACFOW3_24985</name>
</gene>
<name>A0ABV8DHU2_9BURK</name>
<proteinExistence type="predicted"/>
<dbReference type="Proteomes" id="UP001595693">
    <property type="component" value="Unassembled WGS sequence"/>
</dbReference>
<sequence length="67" mass="7071">MDAMNVLHQQLAPEVRDVAWSSNCAGEVFAQGGSADGLRIGHFQGEAELAAFVVAAHDACRAQEMGK</sequence>
<comment type="caution">
    <text evidence="1">The sequence shown here is derived from an EMBL/GenBank/DDBJ whole genome shotgun (WGS) entry which is preliminary data.</text>
</comment>
<evidence type="ECO:0000313" key="2">
    <source>
        <dbReference type="Proteomes" id="UP001595693"/>
    </source>
</evidence>
<dbReference type="RefSeq" id="WP_055402354.1">
    <property type="nucleotide sequence ID" value="NZ_JAMXAX010000184.1"/>
</dbReference>
<dbReference type="EMBL" id="JBHSAJ010000145">
    <property type="protein sequence ID" value="MFC3937881.1"/>
    <property type="molecule type" value="Genomic_DNA"/>
</dbReference>
<accession>A0ABV8DHU2</accession>
<keyword evidence="2" id="KW-1185">Reference proteome</keyword>
<reference evidence="2" key="1">
    <citation type="journal article" date="2019" name="Int. J. Syst. Evol. Microbiol.">
        <title>The Global Catalogue of Microorganisms (GCM) 10K type strain sequencing project: providing services to taxonomists for standard genome sequencing and annotation.</title>
        <authorList>
            <consortium name="The Broad Institute Genomics Platform"/>
            <consortium name="The Broad Institute Genome Sequencing Center for Infectious Disease"/>
            <person name="Wu L."/>
            <person name="Ma J."/>
        </authorList>
    </citation>
    <scope>NUCLEOTIDE SEQUENCE [LARGE SCALE GENOMIC DNA]</scope>
    <source>
        <strain evidence="2">CCUG 2113</strain>
    </source>
</reference>
<organism evidence="1 2">
    <name type="scientific">Acidovorax facilis</name>
    <dbReference type="NCBI Taxonomy" id="12917"/>
    <lineage>
        <taxon>Bacteria</taxon>
        <taxon>Pseudomonadati</taxon>
        <taxon>Pseudomonadota</taxon>
        <taxon>Betaproteobacteria</taxon>
        <taxon>Burkholderiales</taxon>
        <taxon>Comamonadaceae</taxon>
        <taxon>Acidovorax</taxon>
    </lineage>
</organism>